<feature type="compositionally biased region" description="Polar residues" evidence="1">
    <location>
        <begin position="106"/>
        <end position="117"/>
    </location>
</feature>
<feature type="region of interest" description="Disordered" evidence="1">
    <location>
        <begin position="106"/>
        <end position="210"/>
    </location>
</feature>
<feature type="compositionally biased region" description="Low complexity" evidence="1">
    <location>
        <begin position="178"/>
        <end position="210"/>
    </location>
</feature>
<feature type="compositionally biased region" description="Low complexity" evidence="1">
    <location>
        <begin position="131"/>
        <end position="150"/>
    </location>
</feature>
<protein>
    <submittedName>
        <fullName evidence="2">Uncharacterized protein</fullName>
    </submittedName>
</protein>
<sequence length="210" mass="22538">MPDPPDLLHQARVLQTSMSSDCGQRDIERFGGTRPGGLRRLRMSENAHALLHVVPSAAPTERTLEQASRNIIRPRPDYVKPNLRNLPSQCNICSAVSGDPCSRWATTTGGSWKQGQPSPRLPGRPGVVQEQGRAAASGGRRAAGRQVARSRVNRRDSDPVARMLTRQCGRGRASPARSAHSISTTPSSSISARPSSANSPAASASRYRST</sequence>
<reference evidence="2" key="1">
    <citation type="journal article" date="2015" name="Nature">
        <title>Complex archaea that bridge the gap between prokaryotes and eukaryotes.</title>
        <authorList>
            <person name="Spang A."/>
            <person name="Saw J.H."/>
            <person name="Jorgensen S.L."/>
            <person name="Zaremba-Niedzwiedzka K."/>
            <person name="Martijn J."/>
            <person name="Lind A.E."/>
            <person name="van Eijk R."/>
            <person name="Schleper C."/>
            <person name="Guy L."/>
            <person name="Ettema T.J."/>
        </authorList>
    </citation>
    <scope>NUCLEOTIDE SEQUENCE</scope>
</reference>
<accession>A0A0F9GN70</accession>
<gene>
    <name evidence="2" type="ORF">LCGC14_1805920</name>
</gene>
<proteinExistence type="predicted"/>
<evidence type="ECO:0000313" key="2">
    <source>
        <dbReference type="EMBL" id="KKM00290.1"/>
    </source>
</evidence>
<dbReference type="EMBL" id="LAZR01017467">
    <property type="protein sequence ID" value="KKM00290.1"/>
    <property type="molecule type" value="Genomic_DNA"/>
</dbReference>
<organism evidence="2">
    <name type="scientific">marine sediment metagenome</name>
    <dbReference type="NCBI Taxonomy" id="412755"/>
    <lineage>
        <taxon>unclassified sequences</taxon>
        <taxon>metagenomes</taxon>
        <taxon>ecological metagenomes</taxon>
    </lineage>
</organism>
<comment type="caution">
    <text evidence="2">The sequence shown here is derived from an EMBL/GenBank/DDBJ whole genome shotgun (WGS) entry which is preliminary data.</text>
</comment>
<name>A0A0F9GN70_9ZZZZ</name>
<dbReference type="AlphaFoldDB" id="A0A0F9GN70"/>
<evidence type="ECO:0000256" key="1">
    <source>
        <dbReference type="SAM" id="MobiDB-lite"/>
    </source>
</evidence>